<evidence type="ECO:0000256" key="1">
    <source>
        <dbReference type="SAM" id="MobiDB-lite"/>
    </source>
</evidence>
<sequence length="71" mass="7875">MGGRLDGRSVGFHREESPDSMGRALGNSQAEQSDTSTTEIKPPMAKATRSHLVVAAQVRVKRWGKSPPRWW</sequence>
<keyword evidence="3" id="KW-1185">Reference proteome</keyword>
<organism evidence="2 3">
    <name type="scientific">Candidatus Nitrospira nitrificans</name>
    <dbReference type="NCBI Taxonomy" id="1742973"/>
    <lineage>
        <taxon>Bacteria</taxon>
        <taxon>Pseudomonadati</taxon>
        <taxon>Nitrospirota</taxon>
        <taxon>Nitrospiria</taxon>
        <taxon>Nitrospirales</taxon>
        <taxon>Nitrospiraceae</taxon>
        <taxon>Nitrospira</taxon>
    </lineage>
</organism>
<dbReference type="AlphaFoldDB" id="A0A0S4LLR4"/>
<accession>A0A0S4LLR4</accession>
<protein>
    <submittedName>
        <fullName evidence="2">Uncharacterized protein</fullName>
    </submittedName>
</protein>
<feature type="compositionally biased region" description="Polar residues" evidence="1">
    <location>
        <begin position="26"/>
        <end position="39"/>
    </location>
</feature>
<dbReference type="AntiFam" id="ANF00046">
    <property type="entry name" value="Overlaps RNaseP, same strand"/>
</dbReference>
<feature type="region of interest" description="Disordered" evidence="1">
    <location>
        <begin position="1"/>
        <end position="48"/>
    </location>
</feature>
<evidence type="ECO:0000313" key="2">
    <source>
        <dbReference type="EMBL" id="CUS38529.1"/>
    </source>
</evidence>
<proteinExistence type="predicted"/>
<evidence type="ECO:0000313" key="3">
    <source>
        <dbReference type="Proteomes" id="UP000198736"/>
    </source>
</evidence>
<dbReference type="Proteomes" id="UP000198736">
    <property type="component" value="Unassembled WGS sequence"/>
</dbReference>
<name>A0A0S4LLR4_9BACT</name>
<gene>
    <name evidence="2" type="ORF">COMA2_50125</name>
</gene>
<dbReference type="EMBL" id="CZPZ01000032">
    <property type="protein sequence ID" value="CUS38529.1"/>
    <property type="molecule type" value="Genomic_DNA"/>
</dbReference>
<reference evidence="3" key="1">
    <citation type="submission" date="2015-10" db="EMBL/GenBank/DDBJ databases">
        <authorList>
            <person name="Luecker S."/>
            <person name="Luecker S."/>
        </authorList>
    </citation>
    <scope>NUCLEOTIDE SEQUENCE [LARGE SCALE GENOMIC DNA]</scope>
</reference>